<evidence type="ECO:0000256" key="1">
    <source>
        <dbReference type="ARBA" id="ARBA00006479"/>
    </source>
</evidence>
<dbReference type="RefSeq" id="WP_024406084.1">
    <property type="nucleotide sequence ID" value="NZ_BCCT01000003.1"/>
</dbReference>
<gene>
    <name evidence="3" type="ORF">HU146_02170</name>
    <name evidence="2" type="ORF">Q7V77_01455</name>
</gene>
<reference evidence="2" key="2">
    <citation type="submission" date="2023-07" db="EMBL/GenBank/DDBJ databases">
        <title>Characterization of virulence traits, antimicrobial resistance genes carried by mobile genetic elements and competence in Streptococcus suis strains isolated in France.</title>
        <authorList>
            <person name="Dechene-Tempier M."/>
            <person name="Marois-Crehan C."/>
            <person name="De Boisseson C."/>
            <person name="Lucas P."/>
            <person name="Bougeard S."/>
            <person name="Libante V."/>
            <person name="Payot S."/>
        </authorList>
    </citation>
    <scope>NUCLEOTIDE SEQUENCE</scope>
    <source>
        <strain evidence="2">1532</strain>
    </source>
</reference>
<dbReference type="SUPFAM" id="SSF53067">
    <property type="entry name" value="Actin-like ATPase domain"/>
    <property type="match status" value="1"/>
</dbReference>
<sequence length="297" mass="31950">MAVKYALGVDIGGTKVAVGLVDGTGHVAYSLKVPSNKESSETLFQCVCTTIRELLNSQQLNIEDVAGIGVGLPGKVDVENGVAVFQNNIPWENFPVVKRLQKEFGNIPIKIDNDVKVAAYAEYRMLSLEADDMFGYITISTGIAATNIINNTILRGSGFAGEIGFMPVRSFGRTSGLEISCSGPAIERQGKQMYGEDLSTKAVFDNWRKGDITASAIIANARDGMVQAIHNMICLLDPKIIVLGGSVAQNNPDFIEDIKTVLGLSLHHEQKHILNNIIISKIDNGNNGIIGSAFLVQ</sequence>
<name>A0A0Z7YYR5_STRSU</name>
<dbReference type="EMBL" id="JABXEU010000005">
    <property type="protein sequence ID" value="NVH36069.1"/>
    <property type="molecule type" value="Genomic_DNA"/>
</dbReference>
<organism evidence="3 4">
    <name type="scientific">Streptococcus suis</name>
    <dbReference type="NCBI Taxonomy" id="1307"/>
    <lineage>
        <taxon>Bacteria</taxon>
        <taxon>Bacillati</taxon>
        <taxon>Bacillota</taxon>
        <taxon>Bacilli</taxon>
        <taxon>Lactobacillales</taxon>
        <taxon>Streptococcaceae</taxon>
        <taxon>Streptococcus</taxon>
    </lineage>
</organism>
<dbReference type="InterPro" id="IPR000600">
    <property type="entry name" value="ROK"/>
</dbReference>
<evidence type="ECO:0000313" key="3">
    <source>
        <dbReference type="EMBL" id="NVH36069.1"/>
    </source>
</evidence>
<comment type="similarity">
    <text evidence="1">Belongs to the ROK (NagC/XylR) family.</text>
</comment>
<dbReference type="PANTHER" id="PTHR18964:SF149">
    <property type="entry name" value="BIFUNCTIONAL UDP-N-ACETYLGLUCOSAMINE 2-EPIMERASE_N-ACETYLMANNOSAMINE KINASE"/>
    <property type="match status" value="1"/>
</dbReference>
<comment type="caution">
    <text evidence="3">The sequence shown here is derived from an EMBL/GenBank/DDBJ whole genome shotgun (WGS) entry which is preliminary data.</text>
</comment>
<dbReference type="AlphaFoldDB" id="A0A0Z7YYR5"/>
<dbReference type="PANTHER" id="PTHR18964">
    <property type="entry name" value="ROK (REPRESSOR, ORF, KINASE) FAMILY"/>
    <property type="match status" value="1"/>
</dbReference>
<reference evidence="3 4" key="1">
    <citation type="submission" date="2020-06" db="EMBL/GenBank/DDBJ databases">
        <title>Pan-genome analysis of Streptococcus suis serotype 2 revealed genomic diversity among strains of different virulence.</title>
        <authorList>
            <person name="Guo G."/>
            <person name="Zhang W."/>
        </authorList>
    </citation>
    <scope>NUCLEOTIDE SEQUENCE [LARGE SCALE GENOMIC DNA]</scope>
    <source>
        <strain evidence="3 4">ZJ92091101</strain>
    </source>
</reference>
<protein>
    <submittedName>
        <fullName evidence="3">ROK family protein</fullName>
    </submittedName>
</protein>
<proteinExistence type="inferred from homology"/>
<dbReference type="InterPro" id="IPR043129">
    <property type="entry name" value="ATPase_NBD"/>
</dbReference>
<dbReference type="Proteomes" id="UP001272448">
    <property type="component" value="Unassembled WGS sequence"/>
</dbReference>
<dbReference type="Gene3D" id="3.30.420.40">
    <property type="match status" value="2"/>
</dbReference>
<dbReference type="EMBL" id="JAUTFT010000002">
    <property type="protein sequence ID" value="MDW8634395.1"/>
    <property type="molecule type" value="Genomic_DNA"/>
</dbReference>
<dbReference type="Pfam" id="PF00480">
    <property type="entry name" value="ROK"/>
    <property type="match status" value="1"/>
</dbReference>
<dbReference type="Proteomes" id="UP000548355">
    <property type="component" value="Unassembled WGS sequence"/>
</dbReference>
<evidence type="ECO:0000313" key="2">
    <source>
        <dbReference type="EMBL" id="MDW8634395.1"/>
    </source>
</evidence>
<accession>A0A0Z7YYR5</accession>
<evidence type="ECO:0000313" key="4">
    <source>
        <dbReference type="Proteomes" id="UP000548355"/>
    </source>
</evidence>